<accession>A0A0G4EA18</accession>
<feature type="compositionally biased region" description="Low complexity" evidence="4">
    <location>
        <begin position="416"/>
        <end position="494"/>
    </location>
</feature>
<evidence type="ECO:0000256" key="4">
    <source>
        <dbReference type="SAM" id="MobiDB-lite"/>
    </source>
</evidence>
<dbReference type="InParanoid" id="A0A0G4EA18"/>
<keyword evidence="1 5" id="KW-0732">Signal</keyword>
<feature type="region of interest" description="Disordered" evidence="4">
    <location>
        <begin position="619"/>
        <end position="644"/>
    </location>
</feature>
<dbReference type="AlphaFoldDB" id="A0A0G4EA18"/>
<evidence type="ECO:0000313" key="7">
    <source>
        <dbReference type="EMBL" id="CEL92047.1"/>
    </source>
</evidence>
<dbReference type="InterPro" id="IPR013320">
    <property type="entry name" value="ConA-like_dom_sf"/>
</dbReference>
<evidence type="ECO:0000313" key="8">
    <source>
        <dbReference type="Proteomes" id="UP000041254"/>
    </source>
</evidence>
<keyword evidence="8" id="KW-1185">Reference proteome</keyword>
<evidence type="ECO:0000259" key="6">
    <source>
        <dbReference type="PROSITE" id="PS50948"/>
    </source>
</evidence>
<dbReference type="SUPFAM" id="SSF49899">
    <property type="entry name" value="Concanavalin A-like lectins/glucanases"/>
    <property type="match status" value="2"/>
</dbReference>
<feature type="compositionally biased region" description="Low complexity" evidence="4">
    <location>
        <begin position="181"/>
        <end position="217"/>
    </location>
</feature>
<dbReference type="PANTHER" id="PTHR22917:SF6">
    <property type="entry name" value="EG:8D8.2 PROTEIN-RELATED"/>
    <property type="match status" value="1"/>
</dbReference>
<dbReference type="Proteomes" id="UP000041254">
    <property type="component" value="Unassembled WGS sequence"/>
</dbReference>
<dbReference type="EMBL" id="CDMY01000040">
    <property type="protein sequence ID" value="CEL92047.1"/>
    <property type="molecule type" value="Genomic_DNA"/>
</dbReference>
<evidence type="ECO:0000256" key="2">
    <source>
        <dbReference type="ARBA" id="ARBA00022737"/>
    </source>
</evidence>
<dbReference type="PANTHER" id="PTHR22917">
    <property type="entry name" value="HEMOPEXIN DOMAIN-CONTAINING PROTEIN"/>
    <property type="match status" value="1"/>
</dbReference>
<gene>
    <name evidence="7" type="ORF">Vbra_6785</name>
</gene>
<keyword evidence="2" id="KW-0677">Repeat</keyword>
<dbReference type="NCBIfam" id="TIGR02232">
    <property type="entry name" value="myxo_disulf_rpt"/>
    <property type="match status" value="1"/>
</dbReference>
<dbReference type="Gene3D" id="3.50.4.10">
    <property type="entry name" value="Hepatocyte Growth Factor"/>
    <property type="match status" value="1"/>
</dbReference>
<feature type="region of interest" description="Disordered" evidence="4">
    <location>
        <begin position="179"/>
        <end position="228"/>
    </location>
</feature>
<dbReference type="VEuPathDB" id="CryptoDB:Vbra_6785"/>
<dbReference type="Pfam" id="PF00024">
    <property type="entry name" value="PAN_1"/>
    <property type="match status" value="1"/>
</dbReference>
<sequence length="644" mass="68610">MNSSRIVVTLLLIALGSVTANKGLRGLQGGVVCGDAAAECDYDDSGELVCEECDDGNKQTGDGCSPECTIEPNHRCFVQRDPSHCWSVSCPCESVMHIKTEQELELYYTGSPVDNKTRTAADPSDCAAQCLAIEACRVFAWAEEPDELVEPKCHLFKDMQMLKDWTGYTSGTKLCAPGPCATTTPPTTSTSTSTSTAAPTTTTKPTTKTPTTTTAKPTAPPAQPPAECAKPEGPVLEWLFEGDGDQILDTSGAGHHAPIHEGTRIFDTERGGQVLALSQPHSSIIVSLSQAPKAGGPFTYVGPGWGVFFFRSKSNGVINIGTTNGQRFTKKEYAPGLVEADKWTMVTFSQDAEELCRLYFDAELMGSKDMNATGEWTTPTRFKLKRVGGRIDDVMLVDRQLSGEAVMQLYQGCRMPATTPIPSTTTTTRKPATSSTTSTSTAAPTTMQLTTTAPPTTTTTATTSTITTAAPTTTQPTTTVVPSTTTTLKPTTKPTTPPTEPLDDCVRPPGAILVWLFEGEGDEITDSSGQGNHPSIGDSTRVFDEERGGQVLSVRKGHQQIRVSPVWGLPAGHPFTVSFWIKPLDYVTASKASNRDSIGAGWGTFHFRVTSGMGGGATAYTSASTMRPRDTMPTRLGTSPKTNG</sequence>
<feature type="domain" description="Apple" evidence="6">
    <location>
        <begin position="92"/>
        <end position="175"/>
    </location>
</feature>
<dbReference type="Gene3D" id="2.60.120.200">
    <property type="match status" value="2"/>
</dbReference>
<evidence type="ECO:0000256" key="3">
    <source>
        <dbReference type="ARBA" id="ARBA00023157"/>
    </source>
</evidence>
<protein>
    <recommendedName>
        <fullName evidence="6">Apple domain-containing protein</fullName>
    </recommendedName>
</protein>
<reference evidence="7 8" key="1">
    <citation type="submission" date="2014-11" db="EMBL/GenBank/DDBJ databases">
        <authorList>
            <person name="Zhu J."/>
            <person name="Qi W."/>
            <person name="Song R."/>
        </authorList>
    </citation>
    <scope>NUCLEOTIDE SEQUENCE [LARGE SCALE GENOMIC DNA]</scope>
</reference>
<dbReference type="InterPro" id="IPR051298">
    <property type="entry name" value="Heme_transport/Cell_adhesion"/>
</dbReference>
<dbReference type="InterPro" id="IPR011936">
    <property type="entry name" value="Myxo_disulph_rpt"/>
</dbReference>
<name>A0A0G4EA18_VITBC</name>
<feature type="signal peptide" evidence="5">
    <location>
        <begin position="1"/>
        <end position="20"/>
    </location>
</feature>
<feature type="chain" id="PRO_5005187451" description="Apple domain-containing protein" evidence="5">
    <location>
        <begin position="21"/>
        <end position="644"/>
    </location>
</feature>
<proteinExistence type="predicted"/>
<dbReference type="InterPro" id="IPR003609">
    <property type="entry name" value="Pan_app"/>
</dbReference>
<organism evidence="7 8">
    <name type="scientific">Vitrella brassicaformis (strain CCMP3155)</name>
    <dbReference type="NCBI Taxonomy" id="1169540"/>
    <lineage>
        <taxon>Eukaryota</taxon>
        <taxon>Sar</taxon>
        <taxon>Alveolata</taxon>
        <taxon>Colpodellida</taxon>
        <taxon>Vitrellaceae</taxon>
        <taxon>Vitrella</taxon>
    </lineage>
</organism>
<keyword evidence="3" id="KW-1015">Disulfide bond</keyword>
<dbReference type="PROSITE" id="PS50948">
    <property type="entry name" value="PAN"/>
    <property type="match status" value="1"/>
</dbReference>
<feature type="region of interest" description="Disordered" evidence="4">
    <location>
        <begin position="416"/>
        <end position="507"/>
    </location>
</feature>
<evidence type="ECO:0000256" key="5">
    <source>
        <dbReference type="SAM" id="SignalP"/>
    </source>
</evidence>
<evidence type="ECO:0000256" key="1">
    <source>
        <dbReference type="ARBA" id="ARBA00022729"/>
    </source>
</evidence>